<reference evidence="2 3" key="1">
    <citation type="submission" date="2020-03" db="EMBL/GenBank/DDBJ databases">
        <title>Genomic Encyclopedia of Type Strains, Phase IV (KMG-IV): sequencing the most valuable type-strain genomes for metagenomic binning, comparative biology and taxonomic classification.</title>
        <authorList>
            <person name="Goeker M."/>
        </authorList>
    </citation>
    <scope>NUCLEOTIDE SEQUENCE [LARGE SCALE GENOMIC DNA]</scope>
    <source>
        <strain evidence="2 3">DSM 102865</strain>
    </source>
</reference>
<sequence>MNHDASSPVHDIELIVEGQDGSLFGRVLYDDNLIVEQASDMEKLESNMKNLLHDFHGLDANQINFKIEYDLTAFFEEFRFLNITEIAKASGLNGSLVRQYATGKKFPSAKQAEKLESAVRHLGQRLSNVHIYTSK</sequence>
<keyword evidence="3" id="KW-1185">Reference proteome</keyword>
<evidence type="ECO:0000313" key="2">
    <source>
        <dbReference type="EMBL" id="NIJ55498.1"/>
    </source>
</evidence>
<dbReference type="EMBL" id="JAASQJ010000005">
    <property type="protein sequence ID" value="NIJ55498.1"/>
    <property type="molecule type" value="Genomic_DNA"/>
</dbReference>
<comment type="caution">
    <text evidence="2">The sequence shown here is derived from an EMBL/GenBank/DDBJ whole genome shotgun (WGS) entry which is preliminary data.</text>
</comment>
<keyword evidence="1" id="KW-0175">Coiled coil</keyword>
<protein>
    <recommendedName>
        <fullName evidence="4">XRE family transcriptional regulator</fullName>
    </recommendedName>
</protein>
<evidence type="ECO:0000313" key="3">
    <source>
        <dbReference type="Proteomes" id="UP001179181"/>
    </source>
</evidence>
<organism evidence="2 3">
    <name type="scientific">Dyadobacter arcticus</name>
    <dbReference type="NCBI Taxonomy" id="1078754"/>
    <lineage>
        <taxon>Bacteria</taxon>
        <taxon>Pseudomonadati</taxon>
        <taxon>Bacteroidota</taxon>
        <taxon>Cytophagia</taxon>
        <taxon>Cytophagales</taxon>
        <taxon>Spirosomataceae</taxon>
        <taxon>Dyadobacter</taxon>
    </lineage>
</organism>
<proteinExistence type="predicted"/>
<evidence type="ECO:0000256" key="1">
    <source>
        <dbReference type="SAM" id="Coils"/>
    </source>
</evidence>
<feature type="coiled-coil region" evidence="1">
    <location>
        <begin position="34"/>
        <end position="61"/>
    </location>
</feature>
<dbReference type="RefSeq" id="WP_229212028.1">
    <property type="nucleotide sequence ID" value="NZ_JAASQJ010000005.1"/>
</dbReference>
<accession>A0ABX0USV5</accession>
<gene>
    <name evidence="2" type="ORF">FHS68_004687</name>
</gene>
<evidence type="ECO:0008006" key="4">
    <source>
        <dbReference type="Google" id="ProtNLM"/>
    </source>
</evidence>
<dbReference type="Proteomes" id="UP001179181">
    <property type="component" value="Unassembled WGS sequence"/>
</dbReference>
<name>A0ABX0USV5_9BACT</name>